<reference evidence="1" key="1">
    <citation type="journal article" date="2019" name="Microbiol. Resour. Announc.">
        <title>Complete Genome Sequence of Rubrobacter xylanophilus Strain AA3-22, Isolated from Arima Onsen in Japan.</title>
        <authorList>
            <person name="Tomariguchi N."/>
            <person name="Miyazaki K."/>
        </authorList>
    </citation>
    <scope>NUCLEOTIDE SEQUENCE [LARGE SCALE GENOMIC DNA]</scope>
    <source>
        <strain evidence="1">AA3-22</strain>
    </source>
</reference>
<sequence>MRVRNLLAPLKVFARTRYERVPDLVRLLIQRPAILAAVGSYESALLVSGRVEGRIKALAELKTSSLVGCPF</sequence>
<dbReference type="InterPro" id="IPR029032">
    <property type="entry name" value="AhpD-like"/>
</dbReference>
<protein>
    <submittedName>
        <fullName evidence="1">Uncharacterized protein</fullName>
    </submittedName>
</protein>
<proteinExistence type="predicted"/>
<dbReference type="RefSeq" id="WP_197735426.1">
    <property type="nucleotide sequence ID" value="NZ_AP019791.1"/>
</dbReference>
<dbReference type="SUPFAM" id="SSF69118">
    <property type="entry name" value="AhpD-like"/>
    <property type="match status" value="1"/>
</dbReference>
<name>A0A510HMQ5_9ACTN</name>
<evidence type="ECO:0000313" key="1">
    <source>
        <dbReference type="EMBL" id="BBL79717.1"/>
    </source>
</evidence>
<dbReference type="Gene3D" id="1.20.1290.10">
    <property type="entry name" value="AhpD-like"/>
    <property type="match status" value="1"/>
</dbReference>
<keyword evidence="2" id="KW-1185">Reference proteome</keyword>
<dbReference type="Proteomes" id="UP000318065">
    <property type="component" value="Chromosome"/>
</dbReference>
<dbReference type="AlphaFoldDB" id="A0A510HMQ5"/>
<evidence type="ECO:0000313" key="2">
    <source>
        <dbReference type="Proteomes" id="UP000318065"/>
    </source>
</evidence>
<gene>
    <name evidence="1" type="ORF">RxyAA322_15710</name>
</gene>
<organism evidence="1 2">
    <name type="scientific">Rubrobacter xylanophilus</name>
    <dbReference type="NCBI Taxonomy" id="49319"/>
    <lineage>
        <taxon>Bacteria</taxon>
        <taxon>Bacillati</taxon>
        <taxon>Actinomycetota</taxon>
        <taxon>Rubrobacteria</taxon>
        <taxon>Rubrobacterales</taxon>
        <taxon>Rubrobacteraceae</taxon>
        <taxon>Rubrobacter</taxon>
    </lineage>
</organism>
<accession>A0A510HMQ5</accession>
<dbReference type="EMBL" id="AP019791">
    <property type="protein sequence ID" value="BBL79717.1"/>
    <property type="molecule type" value="Genomic_DNA"/>
</dbReference>